<dbReference type="GO" id="GO:0008713">
    <property type="term" value="F:ADP-heptose-lipopolysaccharide heptosyltransferase activity"/>
    <property type="evidence" value="ECO:0007669"/>
    <property type="project" value="TreeGrafter"/>
</dbReference>
<dbReference type="EMBL" id="CP155447">
    <property type="protein sequence ID" value="XBH02698.1"/>
    <property type="molecule type" value="Genomic_DNA"/>
</dbReference>
<sequence length="453" mass="50435">MTRSPAEPKPIPVRRYRYSKLKWRILVRALDAAGSLGMRLWRKFRPAPRVETPRRILVVQLDHLGDAVLSSPLLAGLRMAYPEATIDVLASPSNVEVFQADPNVDHVRLAARNWFARRRSHWALGTAVWELGSRLRGAGYDLGIDVRGDVLSVLVLALAGIPRRVGWAMGGGGFLLTDIAEWVPGRHEVASRLALLAKLGISDDEPARVVVHSTDHDRVLIGQWLRDDWPERAPEVMSQSSATRTRGERHAGGRLKTLTAVSEPAIWSDEGDWLHAGRFGAEAPLLAVHLGAGMAAKRWPAEHWQELLTRFLDDGWRVILVGGSEDTRVAEGMVPHANLRDWTGRLTVPQTAAFLERADLFVGSDSGPAHLAACAGIASVILFSGTNRPGQWRPWSRRSLVLRHKVPCRPCHQKICPLADHPCMAGLLPERVYREAKRWWARMHREESPHAPI</sequence>
<evidence type="ECO:0000313" key="3">
    <source>
        <dbReference type="EMBL" id="XBH02698.1"/>
    </source>
</evidence>
<accession>A0AAU7CC86</accession>
<dbReference type="GO" id="GO:0009244">
    <property type="term" value="P:lipopolysaccharide core region biosynthetic process"/>
    <property type="evidence" value="ECO:0007669"/>
    <property type="project" value="TreeGrafter"/>
</dbReference>
<dbReference type="SUPFAM" id="SSF53756">
    <property type="entry name" value="UDP-Glycosyltransferase/glycogen phosphorylase"/>
    <property type="match status" value="2"/>
</dbReference>
<protein>
    <submittedName>
        <fullName evidence="3">Glycosyltransferase family 9 protein</fullName>
        <ecNumber evidence="3">2.4.-.-</ecNumber>
    </submittedName>
</protein>
<proteinExistence type="predicted"/>
<dbReference type="InterPro" id="IPR002201">
    <property type="entry name" value="Glyco_trans_9"/>
</dbReference>
<keyword evidence="2 3" id="KW-0808">Transferase</keyword>
<dbReference type="EC" id="2.4.-.-" evidence="3"/>
<evidence type="ECO:0000256" key="2">
    <source>
        <dbReference type="ARBA" id="ARBA00022679"/>
    </source>
</evidence>
<organism evidence="3">
    <name type="scientific">Singulisphaera sp. Ch08</name>
    <dbReference type="NCBI Taxonomy" id="3120278"/>
    <lineage>
        <taxon>Bacteria</taxon>
        <taxon>Pseudomonadati</taxon>
        <taxon>Planctomycetota</taxon>
        <taxon>Planctomycetia</taxon>
        <taxon>Isosphaerales</taxon>
        <taxon>Isosphaeraceae</taxon>
        <taxon>Singulisphaera</taxon>
    </lineage>
</organism>
<dbReference type="GO" id="GO:0005829">
    <property type="term" value="C:cytosol"/>
    <property type="evidence" value="ECO:0007669"/>
    <property type="project" value="TreeGrafter"/>
</dbReference>
<dbReference type="PANTHER" id="PTHR30160">
    <property type="entry name" value="TETRAACYLDISACCHARIDE 4'-KINASE-RELATED"/>
    <property type="match status" value="1"/>
</dbReference>
<name>A0AAU7CC86_9BACT</name>
<dbReference type="Gene3D" id="3.40.50.2000">
    <property type="entry name" value="Glycogen Phosphorylase B"/>
    <property type="match status" value="2"/>
</dbReference>
<gene>
    <name evidence="3" type="ORF">V5E97_30895</name>
</gene>
<keyword evidence="1 3" id="KW-0328">Glycosyltransferase</keyword>
<dbReference type="Pfam" id="PF01075">
    <property type="entry name" value="Glyco_transf_9"/>
    <property type="match status" value="1"/>
</dbReference>
<dbReference type="AlphaFoldDB" id="A0AAU7CC86"/>
<evidence type="ECO:0000256" key="1">
    <source>
        <dbReference type="ARBA" id="ARBA00022676"/>
    </source>
</evidence>
<dbReference type="RefSeq" id="WP_406695439.1">
    <property type="nucleotide sequence ID" value="NZ_CP155447.1"/>
</dbReference>
<dbReference type="InterPro" id="IPR051199">
    <property type="entry name" value="LPS_LOS_Heptosyltrfase"/>
</dbReference>
<reference evidence="3" key="1">
    <citation type="submission" date="2024-05" db="EMBL/GenBank/DDBJ databases">
        <title>Planctomycetes of the genus Singulisphaera possess chitinolytic capabilities.</title>
        <authorList>
            <person name="Ivanova A."/>
        </authorList>
    </citation>
    <scope>NUCLEOTIDE SEQUENCE</scope>
    <source>
        <strain evidence="3">Ch08T</strain>
    </source>
</reference>
<dbReference type="CDD" id="cd03789">
    <property type="entry name" value="GT9_LPS_heptosyltransferase"/>
    <property type="match status" value="1"/>
</dbReference>